<evidence type="ECO:0000256" key="4">
    <source>
        <dbReference type="ARBA" id="ARBA00022692"/>
    </source>
</evidence>
<dbReference type="GO" id="GO:0016020">
    <property type="term" value="C:membrane"/>
    <property type="evidence" value="ECO:0007669"/>
    <property type="project" value="UniProtKB-SubCell"/>
</dbReference>
<dbReference type="Proteomes" id="UP000008225">
    <property type="component" value="Chromosome 8"/>
</dbReference>
<feature type="transmembrane region" description="Helical" evidence="8">
    <location>
        <begin position="124"/>
        <end position="141"/>
    </location>
</feature>
<feature type="transmembrane region" description="Helical" evidence="8">
    <location>
        <begin position="148"/>
        <end position="176"/>
    </location>
</feature>
<keyword evidence="10" id="KW-1185">Reference proteome</keyword>
<dbReference type="InterPro" id="IPR007237">
    <property type="entry name" value="CD20-like"/>
</dbReference>
<dbReference type="OMA" id="WEEDRCR"/>
<feature type="transmembrane region" description="Helical" evidence="8">
    <location>
        <begin position="90"/>
        <end position="118"/>
    </location>
</feature>
<comment type="similarity">
    <text evidence="2">Belongs to the TMEM176 family.</text>
</comment>
<protein>
    <submittedName>
        <fullName evidence="9">Transmembrane protein 176B</fullName>
    </submittedName>
</protein>
<evidence type="ECO:0000313" key="10">
    <source>
        <dbReference type="Proteomes" id="UP000008225"/>
    </source>
</evidence>
<dbReference type="PANTHER" id="PTHR15756">
    <property type="entry name" value="LR8/HCA112"/>
    <property type="match status" value="1"/>
</dbReference>
<dbReference type="GeneID" id="100415015"/>
<evidence type="ECO:0000256" key="6">
    <source>
        <dbReference type="ARBA" id="ARBA00023136"/>
    </source>
</evidence>
<dbReference type="PANTHER" id="PTHR15756:SF7">
    <property type="entry name" value="TRANSMEMBRANE PROTEIN 176B"/>
    <property type="match status" value="1"/>
</dbReference>
<evidence type="ECO:0000256" key="3">
    <source>
        <dbReference type="ARBA" id="ARBA00022553"/>
    </source>
</evidence>
<reference evidence="9" key="2">
    <citation type="submission" date="2025-08" db="UniProtKB">
        <authorList>
            <consortium name="Ensembl"/>
        </authorList>
    </citation>
    <scope>IDENTIFICATION</scope>
</reference>
<dbReference type="GeneTree" id="ENSGT00530000064074"/>
<dbReference type="Pfam" id="PF04103">
    <property type="entry name" value="CD20"/>
    <property type="match status" value="1"/>
</dbReference>
<keyword evidence="5 8" id="KW-1133">Transmembrane helix</keyword>
<evidence type="ECO:0000256" key="7">
    <source>
        <dbReference type="SAM" id="MobiDB-lite"/>
    </source>
</evidence>
<dbReference type="GO" id="GO:2001199">
    <property type="term" value="P:negative regulation of dendritic cell differentiation"/>
    <property type="evidence" value="ECO:0007669"/>
    <property type="project" value="TreeGrafter"/>
</dbReference>
<organism evidence="9 10">
    <name type="scientific">Callithrix jacchus</name>
    <name type="common">White-tufted-ear marmoset</name>
    <name type="synonym">Simia Jacchus</name>
    <dbReference type="NCBI Taxonomy" id="9483"/>
    <lineage>
        <taxon>Eukaryota</taxon>
        <taxon>Metazoa</taxon>
        <taxon>Chordata</taxon>
        <taxon>Craniata</taxon>
        <taxon>Vertebrata</taxon>
        <taxon>Euteleostomi</taxon>
        <taxon>Mammalia</taxon>
        <taxon>Eutheria</taxon>
        <taxon>Euarchontoglires</taxon>
        <taxon>Primates</taxon>
        <taxon>Haplorrhini</taxon>
        <taxon>Platyrrhini</taxon>
        <taxon>Cebidae</taxon>
        <taxon>Callitrichinae</taxon>
        <taxon>Callithrix</taxon>
        <taxon>Callithrix</taxon>
    </lineage>
</organism>
<accession>F6VFM2</accession>
<evidence type="ECO:0000256" key="8">
    <source>
        <dbReference type="SAM" id="Phobius"/>
    </source>
</evidence>
<dbReference type="RefSeq" id="XP_054093522.1">
    <property type="nucleotide sequence ID" value="XM_054237547.1"/>
</dbReference>
<dbReference type="CTD" id="28959"/>
<keyword evidence="3" id="KW-0597">Phosphoprotein</keyword>
<gene>
    <name evidence="9" type="primary">TMEM176B</name>
</gene>
<reference evidence="9" key="1">
    <citation type="submission" date="2009-03" db="EMBL/GenBank/DDBJ databases">
        <authorList>
            <person name="Warren W."/>
            <person name="Ye L."/>
            <person name="Minx P."/>
            <person name="Worley K."/>
            <person name="Gibbs R."/>
            <person name="Wilson R.K."/>
        </authorList>
    </citation>
    <scope>NUCLEOTIDE SEQUENCE [LARGE SCALE GENOMIC DNA]</scope>
</reference>
<feature type="transmembrane region" description="Helical" evidence="8">
    <location>
        <begin position="229"/>
        <end position="255"/>
    </location>
</feature>
<feature type="region of interest" description="Disordered" evidence="7">
    <location>
        <begin position="267"/>
        <end position="297"/>
    </location>
</feature>
<keyword evidence="6 8" id="KW-0472">Membrane</keyword>
<keyword evidence="4 8" id="KW-0812">Transmembrane</keyword>
<evidence type="ECO:0000256" key="5">
    <source>
        <dbReference type="ARBA" id="ARBA00022989"/>
    </source>
</evidence>
<reference evidence="9" key="3">
    <citation type="submission" date="2025-09" db="UniProtKB">
        <authorList>
            <consortium name="Ensembl"/>
        </authorList>
    </citation>
    <scope>IDENTIFICATION</scope>
</reference>
<dbReference type="Ensembl" id="ENSCJAT00000039537.5">
    <property type="protein sequence ID" value="ENSCJAP00000037428.5"/>
    <property type="gene ID" value="ENSCJAG00000020128.5"/>
</dbReference>
<sequence>MKATELGSVSPNGQGWASNSQIPGRMAQNMVTVNGVAVSSTPYQPTYVNIHIHQESALTQLLKAGGSLKQFLFRPGNTAPSRAGISYKQLALGVTQILLGLVSCVLGVCFCLGPWTVLRASGCAFWAGSAAIAAGAGAIVHEKRRGRLAGYVSSLLTLAGFATAVAAVVLCVNSFFWQTDDLSYIDTVCDSPDPAIPTTKYGWMRQARQNISWQQTDCRDHMRLLRRLFTAICALFLAVCILEVIVSLASLGVGLRNLCGWRSSPPLDEGGSEKKLLGENSVPPSPSREQLPPAVVL</sequence>
<evidence type="ECO:0000256" key="2">
    <source>
        <dbReference type="ARBA" id="ARBA00006022"/>
    </source>
</evidence>
<evidence type="ECO:0000256" key="1">
    <source>
        <dbReference type="ARBA" id="ARBA00004141"/>
    </source>
</evidence>
<name>F6VFM2_CALJA</name>
<evidence type="ECO:0000313" key="9">
    <source>
        <dbReference type="Ensembl" id="ENSCJAP00000037428.5"/>
    </source>
</evidence>
<comment type="subcellular location">
    <subcellularLocation>
        <location evidence="1">Membrane</location>
        <topology evidence="1">Multi-pass membrane protein</topology>
    </subcellularLocation>
</comment>
<dbReference type="InterPro" id="IPR009281">
    <property type="entry name" value="TMEM176A/TMEM176B"/>
</dbReference>
<dbReference type="AlphaFoldDB" id="F6VFM2"/>
<dbReference type="Bgee" id="ENSCJAG00000020128">
    <property type="expression patterns" value="Expressed in kidney and 6 other cell types or tissues"/>
</dbReference>
<proteinExistence type="inferred from homology"/>